<dbReference type="Pfam" id="PF13564">
    <property type="entry name" value="DoxX_2"/>
    <property type="match status" value="1"/>
</dbReference>
<comment type="subcellular location">
    <subcellularLocation>
        <location evidence="1">Membrane</location>
        <topology evidence="1">Multi-pass membrane protein</topology>
    </subcellularLocation>
</comment>
<dbReference type="RefSeq" id="WP_007622005.1">
    <property type="nucleotide sequence ID" value="NZ_BANX01000022.1"/>
</dbReference>
<keyword evidence="7" id="KW-1185">Reference proteome</keyword>
<dbReference type="InterPro" id="IPR032808">
    <property type="entry name" value="DoxX"/>
</dbReference>
<dbReference type="Proteomes" id="UP000011666">
    <property type="component" value="Unassembled WGS sequence"/>
</dbReference>
<comment type="caution">
    <text evidence="6">The sequence shown here is derived from an EMBL/GenBank/DDBJ whole genome shotgun (WGS) entry which is preliminary data.</text>
</comment>
<evidence type="ECO:0000313" key="7">
    <source>
        <dbReference type="Proteomes" id="UP000011666"/>
    </source>
</evidence>
<keyword evidence="4 5" id="KW-0472">Membrane</keyword>
<evidence type="ECO:0000256" key="5">
    <source>
        <dbReference type="SAM" id="Phobius"/>
    </source>
</evidence>
<proteinExistence type="predicted"/>
<reference evidence="6 7" key="1">
    <citation type="submission" date="2013-01" db="EMBL/GenBank/DDBJ databases">
        <title>Whole genome shotgun sequence of Gordonia soli NBRC 108243.</title>
        <authorList>
            <person name="Isaki-Nakamura S."/>
            <person name="Hosoyama A."/>
            <person name="Tsuchikane K."/>
            <person name="Ando Y."/>
            <person name="Baba S."/>
            <person name="Ohji S."/>
            <person name="Hamada M."/>
            <person name="Tamura T."/>
            <person name="Yamazoe A."/>
            <person name="Yamazaki S."/>
            <person name="Fujita N."/>
        </authorList>
    </citation>
    <scope>NUCLEOTIDE SEQUENCE [LARGE SCALE GENOMIC DNA]</scope>
    <source>
        <strain evidence="6 7">NBRC 108243</strain>
    </source>
</reference>
<evidence type="ECO:0000256" key="4">
    <source>
        <dbReference type="ARBA" id="ARBA00023136"/>
    </source>
</evidence>
<evidence type="ECO:0000313" key="6">
    <source>
        <dbReference type="EMBL" id="GAC69198.1"/>
    </source>
</evidence>
<feature type="transmembrane region" description="Helical" evidence="5">
    <location>
        <begin position="69"/>
        <end position="87"/>
    </location>
</feature>
<evidence type="ECO:0000256" key="1">
    <source>
        <dbReference type="ARBA" id="ARBA00004141"/>
    </source>
</evidence>
<keyword evidence="3 5" id="KW-1133">Transmembrane helix</keyword>
<dbReference type="OrthoDB" id="4337053at2"/>
<keyword evidence="2 5" id="KW-0812">Transmembrane</keyword>
<gene>
    <name evidence="6" type="ORF">GS4_22_00300</name>
</gene>
<feature type="transmembrane region" description="Helical" evidence="5">
    <location>
        <begin position="93"/>
        <end position="116"/>
    </location>
</feature>
<organism evidence="6 7">
    <name type="scientific">Gordonia soli NBRC 108243</name>
    <dbReference type="NCBI Taxonomy" id="1223545"/>
    <lineage>
        <taxon>Bacteria</taxon>
        <taxon>Bacillati</taxon>
        <taxon>Actinomycetota</taxon>
        <taxon>Actinomycetes</taxon>
        <taxon>Mycobacteriales</taxon>
        <taxon>Gordoniaceae</taxon>
        <taxon>Gordonia</taxon>
    </lineage>
</organism>
<dbReference type="STRING" id="1223545.GS4_22_00300"/>
<evidence type="ECO:0000256" key="3">
    <source>
        <dbReference type="ARBA" id="ARBA00022989"/>
    </source>
</evidence>
<sequence>MHIAYLTVSAIAVAMNLGIAIADSARAPFVLANSAEVHVPEPWLPWLAACKAAGAVGIAVALVGDVPMLAVAASTGLVLFYLGAVGFHVRAKVFYNIGFPGAFLAVAAAVLVLAAVECPS</sequence>
<dbReference type="EMBL" id="BANX01000022">
    <property type="protein sequence ID" value="GAC69198.1"/>
    <property type="molecule type" value="Genomic_DNA"/>
</dbReference>
<evidence type="ECO:0008006" key="8">
    <source>
        <dbReference type="Google" id="ProtNLM"/>
    </source>
</evidence>
<evidence type="ECO:0000256" key="2">
    <source>
        <dbReference type="ARBA" id="ARBA00022692"/>
    </source>
</evidence>
<protein>
    <recommendedName>
        <fullName evidence="8">DoxX family protein</fullName>
    </recommendedName>
</protein>
<accession>M0QKW0</accession>
<dbReference type="eggNOG" id="ENOG5033MD5">
    <property type="taxonomic scope" value="Bacteria"/>
</dbReference>
<name>M0QKW0_9ACTN</name>
<dbReference type="AlphaFoldDB" id="M0QKW0"/>
<dbReference type="GO" id="GO:0016020">
    <property type="term" value="C:membrane"/>
    <property type="evidence" value="ECO:0007669"/>
    <property type="project" value="UniProtKB-SubCell"/>
</dbReference>